<dbReference type="GO" id="GO:0006400">
    <property type="term" value="P:tRNA modification"/>
    <property type="evidence" value="ECO:0007669"/>
    <property type="project" value="TreeGrafter"/>
</dbReference>
<dbReference type="EC" id="2.5.1.75" evidence="10"/>
<sequence>MEKKIIVICGPTGVGKTGFAIALSTVFKGEIVGADSMQIYQYLDIGTAKPDQEEQRQAPHHLIDFVDPAHDFDAVKYVALADRAIGDIVQRGKLPIVAGGTGFYIKALLHGLFKGRTADEKIIARLEAEAIRRGSLALHERLAATDPVASARIHPNDRFRVVRALEVLESTGKPISHFHETHQFAPQRYNALKLGLTMDRERLYDRINRRVDLMLDMGLVKEVMHLREKGYSCDLKSMQSIGYRHVCDYLNGVTSHEEMVTLLKRDTRRYAKRQFTWFRKDKEMIWVEPSDLKKAGELVAQFMA</sequence>
<evidence type="ECO:0000256" key="7">
    <source>
        <dbReference type="ARBA" id="ARBA00022840"/>
    </source>
</evidence>
<comment type="cofactor">
    <cofactor evidence="1 10">
        <name>Mg(2+)</name>
        <dbReference type="ChEBI" id="CHEBI:18420"/>
    </cofactor>
</comment>
<comment type="similarity">
    <text evidence="3 10 13">Belongs to the IPP transferase family.</text>
</comment>
<feature type="region of interest" description="Interaction with substrate tRNA" evidence="10">
    <location>
        <begin position="35"/>
        <end position="38"/>
    </location>
</feature>
<keyword evidence="6 10" id="KW-0547">Nucleotide-binding</keyword>
<evidence type="ECO:0000256" key="5">
    <source>
        <dbReference type="ARBA" id="ARBA00022694"/>
    </source>
</evidence>
<dbReference type="SUPFAM" id="SSF52540">
    <property type="entry name" value="P-loop containing nucleoside triphosphate hydrolases"/>
    <property type="match status" value="1"/>
</dbReference>
<feature type="site" description="Interaction with substrate tRNA" evidence="10">
    <location>
        <position position="125"/>
    </location>
</feature>
<gene>
    <name evidence="10" type="primary">miaA</name>
    <name evidence="14" type="ORF">SAMN02746065_10333</name>
</gene>
<evidence type="ECO:0000256" key="11">
    <source>
        <dbReference type="RuleBase" id="RU003783"/>
    </source>
</evidence>
<dbReference type="GO" id="GO:0052381">
    <property type="term" value="F:tRNA dimethylallyltransferase activity"/>
    <property type="evidence" value="ECO:0007669"/>
    <property type="project" value="UniProtKB-UniRule"/>
</dbReference>
<dbReference type="NCBIfam" id="TIGR00174">
    <property type="entry name" value="miaA"/>
    <property type="match status" value="1"/>
</dbReference>
<dbReference type="InterPro" id="IPR027417">
    <property type="entry name" value="P-loop_NTPase"/>
</dbReference>
<evidence type="ECO:0000313" key="15">
    <source>
        <dbReference type="Proteomes" id="UP000192418"/>
    </source>
</evidence>
<keyword evidence="4 10" id="KW-0808">Transferase</keyword>
<dbReference type="AlphaFoldDB" id="A0A1W1ZMK6"/>
<dbReference type="EMBL" id="FWXY01000003">
    <property type="protein sequence ID" value="SMC49597.1"/>
    <property type="molecule type" value="Genomic_DNA"/>
</dbReference>
<comment type="catalytic activity">
    <reaction evidence="9 10 11">
        <text>adenosine(37) in tRNA + dimethylallyl diphosphate = N(6)-dimethylallyladenosine(37) in tRNA + diphosphate</text>
        <dbReference type="Rhea" id="RHEA:26482"/>
        <dbReference type="Rhea" id="RHEA-COMP:10162"/>
        <dbReference type="Rhea" id="RHEA-COMP:10375"/>
        <dbReference type="ChEBI" id="CHEBI:33019"/>
        <dbReference type="ChEBI" id="CHEBI:57623"/>
        <dbReference type="ChEBI" id="CHEBI:74411"/>
        <dbReference type="ChEBI" id="CHEBI:74415"/>
        <dbReference type="EC" id="2.5.1.75"/>
    </reaction>
</comment>
<organism evidence="14 15">
    <name type="scientific">Desulfocicer vacuolatum DSM 3385</name>
    <dbReference type="NCBI Taxonomy" id="1121400"/>
    <lineage>
        <taxon>Bacteria</taxon>
        <taxon>Pseudomonadati</taxon>
        <taxon>Thermodesulfobacteriota</taxon>
        <taxon>Desulfobacteria</taxon>
        <taxon>Desulfobacterales</taxon>
        <taxon>Desulfobacteraceae</taxon>
        <taxon>Desulfocicer</taxon>
    </lineage>
</organism>
<reference evidence="14 15" key="1">
    <citation type="submission" date="2017-04" db="EMBL/GenBank/DDBJ databases">
        <authorList>
            <person name="Afonso C.L."/>
            <person name="Miller P.J."/>
            <person name="Scott M.A."/>
            <person name="Spackman E."/>
            <person name="Goraichik I."/>
            <person name="Dimitrov K.M."/>
            <person name="Suarez D.L."/>
            <person name="Swayne D.E."/>
        </authorList>
    </citation>
    <scope>NUCLEOTIDE SEQUENCE [LARGE SCALE GENOMIC DNA]</scope>
    <source>
        <strain evidence="14 15">DSM 3385</strain>
    </source>
</reference>
<evidence type="ECO:0000256" key="6">
    <source>
        <dbReference type="ARBA" id="ARBA00022741"/>
    </source>
</evidence>
<evidence type="ECO:0000256" key="12">
    <source>
        <dbReference type="RuleBase" id="RU003784"/>
    </source>
</evidence>
<dbReference type="STRING" id="1121400.SAMN02746065_10333"/>
<dbReference type="Pfam" id="PF01715">
    <property type="entry name" value="IPPT"/>
    <property type="match status" value="1"/>
</dbReference>
<evidence type="ECO:0000256" key="3">
    <source>
        <dbReference type="ARBA" id="ARBA00005842"/>
    </source>
</evidence>
<dbReference type="GO" id="GO:0005524">
    <property type="term" value="F:ATP binding"/>
    <property type="evidence" value="ECO:0007669"/>
    <property type="project" value="UniProtKB-UniRule"/>
</dbReference>
<keyword evidence="15" id="KW-1185">Reference proteome</keyword>
<dbReference type="InterPro" id="IPR039657">
    <property type="entry name" value="Dimethylallyltransferase"/>
</dbReference>
<accession>A0A1W1ZMK6</accession>
<comment type="subunit">
    <text evidence="10">Monomer.</text>
</comment>
<dbReference type="PANTHER" id="PTHR11088">
    <property type="entry name" value="TRNA DIMETHYLALLYLTRANSFERASE"/>
    <property type="match status" value="1"/>
</dbReference>
<evidence type="ECO:0000256" key="10">
    <source>
        <dbReference type="HAMAP-Rule" id="MF_00185"/>
    </source>
</evidence>
<keyword evidence="8 10" id="KW-0460">Magnesium</keyword>
<proteinExistence type="inferred from homology"/>
<dbReference type="InterPro" id="IPR018022">
    <property type="entry name" value="IPT"/>
</dbReference>
<feature type="site" description="Interaction with substrate tRNA" evidence="10">
    <location>
        <position position="101"/>
    </location>
</feature>
<evidence type="ECO:0000256" key="2">
    <source>
        <dbReference type="ARBA" id="ARBA00003213"/>
    </source>
</evidence>
<dbReference type="OrthoDB" id="9776390at2"/>
<evidence type="ECO:0000313" key="14">
    <source>
        <dbReference type="EMBL" id="SMC49597.1"/>
    </source>
</evidence>
<dbReference type="Gene3D" id="3.40.50.300">
    <property type="entry name" value="P-loop containing nucleotide triphosphate hydrolases"/>
    <property type="match status" value="1"/>
</dbReference>
<dbReference type="PANTHER" id="PTHR11088:SF60">
    <property type="entry name" value="TRNA DIMETHYLALLYLTRANSFERASE"/>
    <property type="match status" value="1"/>
</dbReference>
<comment type="caution">
    <text evidence="10">Lacks conserved residue(s) required for the propagation of feature annotation.</text>
</comment>
<dbReference type="HAMAP" id="MF_00185">
    <property type="entry name" value="IPP_trans"/>
    <property type="match status" value="1"/>
</dbReference>
<evidence type="ECO:0000256" key="8">
    <source>
        <dbReference type="ARBA" id="ARBA00022842"/>
    </source>
</evidence>
<dbReference type="FunFam" id="1.10.20.140:FF:000001">
    <property type="entry name" value="tRNA dimethylallyltransferase"/>
    <property type="match status" value="1"/>
</dbReference>
<dbReference type="Proteomes" id="UP000192418">
    <property type="component" value="Unassembled WGS sequence"/>
</dbReference>
<dbReference type="RefSeq" id="WP_084067012.1">
    <property type="nucleotide sequence ID" value="NZ_FWXY01000003.1"/>
</dbReference>
<comment type="function">
    <text evidence="2 10 12">Catalyzes the transfer of a dimethylallyl group onto the adenine at position 37 in tRNAs that read codons beginning with uridine, leading to the formation of N6-(dimethylallyl)adenosine (i(6)A).</text>
</comment>
<keyword evidence="5 10" id="KW-0819">tRNA processing</keyword>
<keyword evidence="7 10" id="KW-0067">ATP-binding</keyword>
<evidence type="ECO:0000256" key="9">
    <source>
        <dbReference type="ARBA" id="ARBA00049563"/>
    </source>
</evidence>
<evidence type="ECO:0000256" key="1">
    <source>
        <dbReference type="ARBA" id="ARBA00001946"/>
    </source>
</evidence>
<evidence type="ECO:0000256" key="13">
    <source>
        <dbReference type="RuleBase" id="RU003785"/>
    </source>
</evidence>
<protein>
    <recommendedName>
        <fullName evidence="10">tRNA dimethylallyltransferase</fullName>
        <ecNumber evidence="10">2.5.1.75</ecNumber>
    </recommendedName>
    <alternativeName>
        <fullName evidence="10">Dimethylallyl diphosphate:tRNA dimethylallyltransferase</fullName>
        <shortName evidence="10">DMAPP:tRNA dimethylallyltransferase</shortName>
        <shortName evidence="10">DMATase</shortName>
    </alternativeName>
    <alternativeName>
        <fullName evidence="10">Isopentenyl-diphosphate:tRNA isopentenyltransferase</fullName>
        <shortName evidence="10">IPP transferase</shortName>
        <shortName evidence="10">IPPT</shortName>
        <shortName evidence="10">IPTase</shortName>
    </alternativeName>
</protein>
<feature type="binding site" evidence="10">
    <location>
        <begin position="10"/>
        <end position="17"/>
    </location>
    <ligand>
        <name>ATP</name>
        <dbReference type="ChEBI" id="CHEBI:30616"/>
    </ligand>
</feature>
<feature type="binding site" evidence="10">
    <location>
        <begin position="12"/>
        <end position="17"/>
    </location>
    <ligand>
        <name>substrate</name>
    </ligand>
</feature>
<dbReference type="Gene3D" id="1.10.20.140">
    <property type="match status" value="1"/>
</dbReference>
<name>A0A1W1ZMK6_9BACT</name>
<evidence type="ECO:0000256" key="4">
    <source>
        <dbReference type="ARBA" id="ARBA00022679"/>
    </source>
</evidence>